<evidence type="ECO:0000256" key="1">
    <source>
        <dbReference type="SAM" id="Phobius"/>
    </source>
</evidence>
<accession>A0ABY7MQ13</accession>
<keyword evidence="1" id="KW-0812">Transmembrane</keyword>
<name>A0ABY7MQ13_9BRAD</name>
<protein>
    <recommendedName>
        <fullName evidence="4">Glycosyltransferase RgtA/B/C/D-like domain-containing protein</fullName>
    </recommendedName>
</protein>
<sequence length="536" mass="58745">MNIRMSALLDRLLVPKNRAVDLFVILGFSFLFSYLLIGRQVQSANWGIVDDSEVFLFLGQNLHLSASDIWSTLINKTEVGQHVGRFRPTFYFLKVVEAWLFGANVHLWYFVNTVCFALFLGALWRITSRFVDLWLGGALVAYVALQPLWAHIFARLGPSEIFGAASVGLMVLAADAVLFGERSWVRNGGAISMTAAAMVLAGLKETFLPLALAGPALVFALAAVKKKLPVYLMAVLALLTVAWVGAIGWVVSKELRAAGGVDYNAKSVGPGATLIFGVVGLFDAFARTWWIWILPLASMQLLKLVPTKTLREWIASSWTGFSVYAFLIVMYAAQCALYRMSFPHNSRYDFPAMLLVPLTGCLLICEVFRRLRDRHPESVVRLVQFYVAIFIVFAMMTSTVGTRLPIATAVRKNIEVTSAFFDEVRRAALAARNAPDHPIILDAYGPAAYEGVFALPSYLRALGVTNTLSLHFHPDPNARGALYDGLQKSLSELETTGDGQLVPLRTISSGLSKGCLSIGLYGPPDSGCATFKIDGN</sequence>
<evidence type="ECO:0000313" key="2">
    <source>
        <dbReference type="EMBL" id="WBL80434.1"/>
    </source>
</evidence>
<keyword evidence="1" id="KW-1133">Transmembrane helix</keyword>
<feature type="transmembrane region" description="Helical" evidence="1">
    <location>
        <begin position="231"/>
        <end position="251"/>
    </location>
</feature>
<feature type="transmembrane region" description="Helical" evidence="1">
    <location>
        <begin position="313"/>
        <end position="332"/>
    </location>
</feature>
<organism evidence="2 3">
    <name type="scientific">Bradyrhizobium xenonodulans</name>
    <dbReference type="NCBI Taxonomy" id="2736875"/>
    <lineage>
        <taxon>Bacteria</taxon>
        <taxon>Pseudomonadati</taxon>
        <taxon>Pseudomonadota</taxon>
        <taxon>Alphaproteobacteria</taxon>
        <taxon>Hyphomicrobiales</taxon>
        <taxon>Nitrobacteraceae</taxon>
        <taxon>Bradyrhizobium</taxon>
    </lineage>
</organism>
<feature type="transmembrane region" description="Helical" evidence="1">
    <location>
        <begin position="131"/>
        <end position="149"/>
    </location>
</feature>
<feature type="transmembrane region" description="Helical" evidence="1">
    <location>
        <begin position="383"/>
        <end position="404"/>
    </location>
</feature>
<dbReference type="EMBL" id="CP089391">
    <property type="protein sequence ID" value="WBL80434.1"/>
    <property type="molecule type" value="Genomic_DNA"/>
</dbReference>
<keyword evidence="1" id="KW-0472">Membrane</keyword>
<feature type="transmembrane region" description="Helical" evidence="1">
    <location>
        <begin position="161"/>
        <end position="179"/>
    </location>
</feature>
<dbReference type="Proteomes" id="UP001179614">
    <property type="component" value="Chromosome"/>
</dbReference>
<feature type="transmembrane region" description="Helical" evidence="1">
    <location>
        <begin position="207"/>
        <end position="224"/>
    </location>
</feature>
<evidence type="ECO:0000313" key="3">
    <source>
        <dbReference type="Proteomes" id="UP001179614"/>
    </source>
</evidence>
<proteinExistence type="predicted"/>
<feature type="transmembrane region" description="Helical" evidence="1">
    <location>
        <begin position="184"/>
        <end position="201"/>
    </location>
</feature>
<keyword evidence="3" id="KW-1185">Reference proteome</keyword>
<feature type="transmembrane region" description="Helical" evidence="1">
    <location>
        <begin position="271"/>
        <end position="292"/>
    </location>
</feature>
<evidence type="ECO:0008006" key="4">
    <source>
        <dbReference type="Google" id="ProtNLM"/>
    </source>
</evidence>
<gene>
    <name evidence="2" type="ORF">I3J27_08445</name>
</gene>
<dbReference type="RefSeq" id="WP_270167666.1">
    <property type="nucleotide sequence ID" value="NZ_CP089391.1"/>
</dbReference>
<feature type="transmembrane region" description="Helical" evidence="1">
    <location>
        <begin position="107"/>
        <end position="124"/>
    </location>
</feature>
<feature type="transmembrane region" description="Helical" evidence="1">
    <location>
        <begin position="352"/>
        <end position="371"/>
    </location>
</feature>
<feature type="transmembrane region" description="Helical" evidence="1">
    <location>
        <begin position="20"/>
        <end position="37"/>
    </location>
</feature>
<reference evidence="2" key="1">
    <citation type="submission" date="2021-12" db="EMBL/GenBank/DDBJ databases">
        <title>Bradyrhizobium xenonodulans sp. nov.</title>
        <authorList>
            <person name="Claassens R."/>
            <person name="Venter S.N."/>
            <person name="Beukes C.W."/>
            <person name="Stepkowski T."/>
            <person name="Steenkamp E.T."/>
        </authorList>
    </citation>
    <scope>NUCLEOTIDE SEQUENCE</scope>
    <source>
        <strain evidence="2">14AB</strain>
    </source>
</reference>